<dbReference type="EMBL" id="AORV01000065">
    <property type="protein sequence ID" value="EMS69807.1"/>
    <property type="molecule type" value="Genomic_DNA"/>
</dbReference>
<keyword evidence="6" id="KW-0645">Protease</keyword>
<accession>S0FG38</accession>
<dbReference type="InterPro" id="IPR015956">
    <property type="entry name" value="Peniciliin-bd_prot_C_sf"/>
</dbReference>
<comment type="caution">
    <text evidence="19">The sequence shown here is derived from an EMBL/GenBank/DDBJ whole genome shotgun (WGS) entry which is preliminary data.</text>
</comment>
<evidence type="ECO:0000313" key="19">
    <source>
        <dbReference type="EMBL" id="EMS69807.1"/>
    </source>
</evidence>
<keyword evidence="16" id="KW-1133">Transmembrane helix</keyword>
<dbReference type="eggNOG" id="COG1686">
    <property type="taxonomic scope" value="Bacteria"/>
</dbReference>
<feature type="active site" description="Proton acceptor" evidence="13">
    <location>
        <position position="60"/>
    </location>
</feature>
<comment type="pathway">
    <text evidence="2">Cell wall biogenesis; peptidoglycan biosynthesis.</text>
</comment>
<evidence type="ECO:0000259" key="18">
    <source>
        <dbReference type="SMART" id="SM00936"/>
    </source>
</evidence>
<dbReference type="STRING" id="1195236.CTER_4644"/>
<dbReference type="GO" id="GO:0009252">
    <property type="term" value="P:peptidoglycan biosynthetic process"/>
    <property type="evidence" value="ECO:0007669"/>
    <property type="project" value="UniProtKB-UniPathway"/>
</dbReference>
<dbReference type="SMART" id="SM00936">
    <property type="entry name" value="PBP5_C"/>
    <property type="match status" value="1"/>
</dbReference>
<feature type="transmembrane region" description="Helical" evidence="16">
    <location>
        <begin position="404"/>
        <end position="425"/>
    </location>
</feature>
<keyword evidence="20" id="KW-1185">Reference proteome</keyword>
<organism evidence="19 20">
    <name type="scientific">Ruminiclostridium cellobioparum subsp. termitidis CT1112</name>
    <dbReference type="NCBI Taxonomy" id="1195236"/>
    <lineage>
        <taxon>Bacteria</taxon>
        <taxon>Bacillati</taxon>
        <taxon>Bacillota</taxon>
        <taxon>Clostridia</taxon>
        <taxon>Eubacteriales</taxon>
        <taxon>Oscillospiraceae</taxon>
        <taxon>Ruminiclostridium</taxon>
    </lineage>
</organism>
<dbReference type="InterPro" id="IPR012338">
    <property type="entry name" value="Beta-lactam/transpept-like"/>
</dbReference>
<dbReference type="Proteomes" id="UP000014155">
    <property type="component" value="Unassembled WGS sequence"/>
</dbReference>
<dbReference type="InterPro" id="IPR018044">
    <property type="entry name" value="Peptidase_S11"/>
</dbReference>
<evidence type="ECO:0000256" key="5">
    <source>
        <dbReference type="ARBA" id="ARBA00022645"/>
    </source>
</evidence>
<evidence type="ECO:0000256" key="10">
    <source>
        <dbReference type="ARBA" id="ARBA00022984"/>
    </source>
</evidence>
<protein>
    <recommendedName>
        <fullName evidence="4">serine-type D-Ala-D-Ala carboxypeptidase</fullName>
        <ecNumber evidence="4">3.4.16.4</ecNumber>
    </recommendedName>
</protein>
<dbReference type="Pfam" id="PF07943">
    <property type="entry name" value="PBP5_C"/>
    <property type="match status" value="1"/>
</dbReference>
<gene>
    <name evidence="19" type="ORF">CTER_4644</name>
</gene>
<dbReference type="GO" id="GO:0006508">
    <property type="term" value="P:proteolysis"/>
    <property type="evidence" value="ECO:0007669"/>
    <property type="project" value="UniProtKB-KW"/>
</dbReference>
<dbReference type="Gene3D" id="2.60.410.10">
    <property type="entry name" value="D-Ala-D-Ala carboxypeptidase, C-terminal domain"/>
    <property type="match status" value="1"/>
</dbReference>
<keyword evidence="11" id="KW-0961">Cell wall biogenesis/degradation</keyword>
<dbReference type="InterPro" id="IPR012907">
    <property type="entry name" value="Peptidase_S11_C"/>
</dbReference>
<reference evidence="19 20" key="1">
    <citation type="journal article" date="2013" name="Genome Announc.">
        <title>Draft Genome Sequence of the Cellulolytic, Mesophilic, Anaerobic Bacterium Clostridium termitidis Strain CT1112 (DSM 5398).</title>
        <authorList>
            <person name="Lal S."/>
            <person name="Ramachandran U."/>
            <person name="Zhang X."/>
            <person name="Munir R."/>
            <person name="Sparling R."/>
            <person name="Levin D.B."/>
        </authorList>
    </citation>
    <scope>NUCLEOTIDE SEQUENCE [LARGE SCALE GENOMIC DNA]</scope>
    <source>
        <strain evidence="19 20">CT1112</strain>
    </source>
</reference>
<evidence type="ECO:0000256" key="1">
    <source>
        <dbReference type="ARBA" id="ARBA00003217"/>
    </source>
</evidence>
<dbReference type="PANTHER" id="PTHR21581">
    <property type="entry name" value="D-ALANYL-D-ALANINE CARBOXYPEPTIDASE"/>
    <property type="match status" value="1"/>
</dbReference>
<evidence type="ECO:0000256" key="13">
    <source>
        <dbReference type="PIRSR" id="PIRSR618044-1"/>
    </source>
</evidence>
<evidence type="ECO:0000256" key="6">
    <source>
        <dbReference type="ARBA" id="ARBA00022670"/>
    </source>
</evidence>
<evidence type="ECO:0000256" key="3">
    <source>
        <dbReference type="ARBA" id="ARBA00007164"/>
    </source>
</evidence>
<dbReference type="InterPro" id="IPR037167">
    <property type="entry name" value="Peptidase_S11_C_sf"/>
</dbReference>
<dbReference type="GO" id="GO:0009002">
    <property type="term" value="F:serine-type D-Ala-D-Ala carboxypeptidase activity"/>
    <property type="evidence" value="ECO:0007669"/>
    <property type="project" value="UniProtKB-EC"/>
</dbReference>
<comment type="catalytic activity">
    <reaction evidence="12">
        <text>Preferential cleavage: (Ac)2-L-Lys-D-Ala-|-D-Ala. Also transpeptidation of peptidyl-alanyl moieties that are N-acyl substituents of D-alanine.</text>
        <dbReference type="EC" id="3.4.16.4"/>
    </reaction>
</comment>
<keyword evidence="16" id="KW-0812">Transmembrane</keyword>
<dbReference type="AlphaFoldDB" id="S0FG38"/>
<sequence>MKKALVTLILAIILAFQISPAFCKDLDIDAAAYILMDAKTGSVLYEYNPDARLRPASTTKIATALVALKKGNLSQVMTASKEAVSDIGVGGMNIGIIPGEQLTLDNLLHALLIASANETANIIAENLFSGKEEFMKEMNKMAAEAGARNSTFTNPCGIDEYEKDAEHYSTARDLALIAKECLTFPTFREIIGRKKLDMLSPTNKHNKWNVLSNTNKMLGQSYNYGPDTGDDRNQFTVTGLKTGSTVRAGANFIASAVNKDGLELISVILGVNNKPGRTVFDFTETLLRAGYENYSNQLIIDRNEIIKKVVVQDAADDGQLDLVTNGKVEAILPNDKNLWKIDEKVTIKENLKAPVTKGTVLGNIAYTLDGVNIGKVDIVSSRTIDQSMNAKIKAYVNKFTSSPWFKFGSITLAVVICFFILRKILRKISRRRIYKIKERHKW</sequence>
<evidence type="ECO:0000256" key="4">
    <source>
        <dbReference type="ARBA" id="ARBA00012448"/>
    </source>
</evidence>
<dbReference type="PANTHER" id="PTHR21581:SF6">
    <property type="entry name" value="TRAFFICKING PROTEIN PARTICLE COMPLEX SUBUNIT 12"/>
    <property type="match status" value="1"/>
</dbReference>
<evidence type="ECO:0000256" key="8">
    <source>
        <dbReference type="ARBA" id="ARBA00022801"/>
    </source>
</evidence>
<evidence type="ECO:0000256" key="9">
    <source>
        <dbReference type="ARBA" id="ARBA00022960"/>
    </source>
</evidence>
<name>S0FG38_RUMCE</name>
<dbReference type="SUPFAM" id="SSF69189">
    <property type="entry name" value="Penicillin-binding protein associated domain"/>
    <property type="match status" value="1"/>
</dbReference>
<evidence type="ECO:0000256" key="15">
    <source>
        <dbReference type="RuleBase" id="RU004016"/>
    </source>
</evidence>
<evidence type="ECO:0000256" key="16">
    <source>
        <dbReference type="SAM" id="Phobius"/>
    </source>
</evidence>
<evidence type="ECO:0000256" key="14">
    <source>
        <dbReference type="PIRSR" id="PIRSR618044-2"/>
    </source>
</evidence>
<feature type="binding site" evidence="14">
    <location>
        <position position="241"/>
    </location>
    <ligand>
        <name>substrate</name>
    </ligand>
</feature>
<evidence type="ECO:0000256" key="12">
    <source>
        <dbReference type="ARBA" id="ARBA00034000"/>
    </source>
</evidence>
<dbReference type="GO" id="GO:0071555">
    <property type="term" value="P:cell wall organization"/>
    <property type="evidence" value="ECO:0007669"/>
    <property type="project" value="UniProtKB-KW"/>
</dbReference>
<dbReference type="SUPFAM" id="SSF56601">
    <property type="entry name" value="beta-lactamase/transpeptidase-like"/>
    <property type="match status" value="1"/>
</dbReference>
<comment type="function">
    <text evidence="1">Removes C-terminal D-alanyl residues from sugar-peptide cell wall precursors.</text>
</comment>
<dbReference type="EC" id="3.4.16.4" evidence="4"/>
<comment type="similarity">
    <text evidence="3 15">Belongs to the peptidase S11 family.</text>
</comment>
<dbReference type="UniPathway" id="UPA00219"/>
<feature type="active site" description="Acyl-ester intermediate" evidence="13">
    <location>
        <position position="57"/>
    </location>
</feature>
<dbReference type="GO" id="GO:0008360">
    <property type="term" value="P:regulation of cell shape"/>
    <property type="evidence" value="ECO:0007669"/>
    <property type="project" value="UniProtKB-KW"/>
</dbReference>
<feature type="active site" evidence="13">
    <location>
        <position position="115"/>
    </location>
</feature>
<dbReference type="Pfam" id="PF00768">
    <property type="entry name" value="Peptidase_S11"/>
    <property type="match status" value="1"/>
</dbReference>
<dbReference type="InterPro" id="IPR001967">
    <property type="entry name" value="Peptidase_S11_N"/>
</dbReference>
<evidence type="ECO:0000256" key="11">
    <source>
        <dbReference type="ARBA" id="ARBA00023316"/>
    </source>
</evidence>
<keyword evidence="9" id="KW-0133">Cell shape</keyword>
<evidence type="ECO:0000256" key="2">
    <source>
        <dbReference type="ARBA" id="ARBA00004752"/>
    </source>
</evidence>
<feature type="signal peptide" evidence="17">
    <location>
        <begin position="1"/>
        <end position="23"/>
    </location>
</feature>
<evidence type="ECO:0000313" key="20">
    <source>
        <dbReference type="Proteomes" id="UP000014155"/>
    </source>
</evidence>
<proteinExistence type="inferred from homology"/>
<evidence type="ECO:0000256" key="7">
    <source>
        <dbReference type="ARBA" id="ARBA00022729"/>
    </source>
</evidence>
<keyword evidence="16" id="KW-0472">Membrane</keyword>
<keyword evidence="10" id="KW-0573">Peptidoglycan synthesis</keyword>
<dbReference type="PRINTS" id="PR00725">
    <property type="entry name" value="DADACBPTASE1"/>
</dbReference>
<feature type="domain" description="Peptidase S11 D-Ala-D-Ala carboxypeptidase A C-terminal" evidence="18">
    <location>
        <begin position="294"/>
        <end position="386"/>
    </location>
</feature>
<keyword evidence="5 19" id="KW-0121">Carboxypeptidase</keyword>
<dbReference type="PATRIC" id="fig|1195236.3.peg.4827"/>
<keyword evidence="8 19" id="KW-0378">Hydrolase</keyword>
<dbReference type="RefSeq" id="WP_004630202.1">
    <property type="nucleotide sequence ID" value="NZ_AORV01000065.1"/>
</dbReference>
<keyword evidence="7 17" id="KW-0732">Signal</keyword>
<dbReference type="Gene3D" id="3.40.710.10">
    <property type="entry name" value="DD-peptidase/beta-lactamase superfamily"/>
    <property type="match status" value="1"/>
</dbReference>
<evidence type="ECO:0000256" key="17">
    <source>
        <dbReference type="SAM" id="SignalP"/>
    </source>
</evidence>
<feature type="chain" id="PRO_5004497076" description="serine-type D-Ala-D-Ala carboxypeptidase" evidence="17">
    <location>
        <begin position="24"/>
        <end position="442"/>
    </location>
</feature>